<proteinExistence type="predicted"/>
<feature type="transmembrane region" description="Helical" evidence="1">
    <location>
        <begin position="55"/>
        <end position="80"/>
    </location>
</feature>
<gene>
    <name evidence="3" type="ORF">SAMN04487772_1438</name>
</gene>
<evidence type="ECO:0000313" key="4">
    <source>
        <dbReference type="Proteomes" id="UP000199800"/>
    </source>
</evidence>
<dbReference type="STRING" id="29364.SAMN04487772_1438"/>
<organism evidence="3 4">
    <name type="scientific">[Clostridium] polysaccharolyticum</name>
    <dbReference type="NCBI Taxonomy" id="29364"/>
    <lineage>
        <taxon>Bacteria</taxon>
        <taxon>Bacillati</taxon>
        <taxon>Bacillota</taxon>
        <taxon>Clostridia</taxon>
        <taxon>Lachnospirales</taxon>
        <taxon>Lachnospiraceae</taxon>
    </lineage>
</organism>
<dbReference type="InterPro" id="IPR012867">
    <property type="entry name" value="DUF1648"/>
</dbReference>
<dbReference type="Pfam" id="PF07853">
    <property type="entry name" value="DUF1648"/>
    <property type="match status" value="1"/>
</dbReference>
<reference evidence="3 4" key="1">
    <citation type="submission" date="2016-10" db="EMBL/GenBank/DDBJ databases">
        <authorList>
            <person name="de Groot N.N."/>
        </authorList>
    </citation>
    <scope>NUCLEOTIDE SEQUENCE [LARGE SCALE GENOMIC DNA]</scope>
    <source>
        <strain evidence="3 4">DSM 1801</strain>
    </source>
</reference>
<dbReference type="Proteomes" id="UP000199800">
    <property type="component" value="Unassembled WGS sequence"/>
</dbReference>
<keyword evidence="4" id="KW-1185">Reference proteome</keyword>
<evidence type="ECO:0000256" key="1">
    <source>
        <dbReference type="SAM" id="Phobius"/>
    </source>
</evidence>
<feature type="transmembrane region" description="Helical" evidence="1">
    <location>
        <begin position="101"/>
        <end position="124"/>
    </location>
</feature>
<dbReference type="OrthoDB" id="9808690at2"/>
<evidence type="ECO:0000259" key="2">
    <source>
        <dbReference type="Pfam" id="PF07853"/>
    </source>
</evidence>
<name>A0A1I0G0R8_9FIRM</name>
<feature type="transmembrane region" description="Helical" evidence="1">
    <location>
        <begin position="130"/>
        <end position="151"/>
    </location>
</feature>
<accession>A0A1I0G0R8</accession>
<keyword evidence="1" id="KW-0472">Membrane</keyword>
<dbReference type="AlphaFoldDB" id="A0A1I0G0R8"/>
<feature type="transmembrane region" description="Helical" evidence="1">
    <location>
        <begin position="12"/>
        <end position="35"/>
    </location>
</feature>
<dbReference type="RefSeq" id="WP_092479163.1">
    <property type="nucleotide sequence ID" value="NZ_FOHN01000043.1"/>
</dbReference>
<feature type="domain" description="DUF1648" evidence="2">
    <location>
        <begin position="21"/>
        <end position="66"/>
    </location>
</feature>
<dbReference type="EMBL" id="FOHN01000043">
    <property type="protein sequence ID" value="SET64256.1"/>
    <property type="molecule type" value="Genomic_DNA"/>
</dbReference>
<keyword evidence="1" id="KW-1133">Transmembrane helix</keyword>
<evidence type="ECO:0000313" key="3">
    <source>
        <dbReference type="EMBL" id="SET64256.1"/>
    </source>
</evidence>
<sequence length="159" mass="17765">MNKEYITRKHVITEILGNICIIASIIYVVYLIVTIDGKIPTHFNGAGEADKYGSPAVLLGLPITMLFSNFVMAVCMHFLPKDMWNMPFRVNPARELKVYQGISYMLALLELESGVFTLFFTVNFRNGDNAMRIVTMLFLAAVIASIIGAIVKAARDNKK</sequence>
<keyword evidence="1" id="KW-0812">Transmembrane</keyword>
<protein>
    <recommendedName>
        <fullName evidence="2">DUF1648 domain-containing protein</fullName>
    </recommendedName>
</protein>